<keyword evidence="2 4" id="KW-0808">Transferase</keyword>
<dbReference type="SUPFAM" id="SSF75217">
    <property type="entry name" value="alpha/beta knot"/>
    <property type="match status" value="1"/>
</dbReference>
<sequence length="251" mass="27325">MTMTNSNTEADLLCGIRPLLEAIEAGKELDKIYIQKNLQGALFKELWGVIKEHKLPYTVVPKTRLDKFTRKNHQGVIATISVVQSVDLKEVVQATWEKGEDPLIVILDRVSDVRNLGAIARTADAVGAHALVTTMRNSAAFNMDAMKASAGALNHLPVCKESNLNETVTWLQMSGIRVVSCSEKTDQLSYDTDLTGPLALIMGSEDKGVAPERLKASDEVVKLPMLGKVGSLNVSVAAGAVLYEIVRQRNL</sequence>
<keyword evidence="5" id="KW-1185">Reference proteome</keyword>
<dbReference type="AlphaFoldDB" id="A0A7H0VFK8"/>
<dbReference type="Proteomes" id="UP000516305">
    <property type="component" value="Chromosome"/>
</dbReference>
<dbReference type="Pfam" id="PF00588">
    <property type="entry name" value="SpoU_methylase"/>
    <property type="match status" value="1"/>
</dbReference>
<evidence type="ECO:0000256" key="1">
    <source>
        <dbReference type="ARBA" id="ARBA00022603"/>
    </source>
</evidence>
<dbReference type="InterPro" id="IPR013123">
    <property type="entry name" value="SpoU_subst-bd"/>
</dbReference>
<name>A0A7H0VFK8_9FLAO</name>
<dbReference type="KEGG" id="chyd:H4K34_01290"/>
<dbReference type="InterPro" id="IPR029026">
    <property type="entry name" value="tRNA_m1G_MTases_N"/>
</dbReference>
<gene>
    <name evidence="4" type="primary">rlmB</name>
    <name evidence="4" type="ORF">H4K34_01290</name>
</gene>
<protein>
    <submittedName>
        <fullName evidence="4">23S rRNA (Guanosine(2251)-2'-O)-methyltransferase RlmB</fullName>
    </submittedName>
</protein>
<dbReference type="SMART" id="SM00967">
    <property type="entry name" value="SpoU_sub_bind"/>
    <property type="match status" value="1"/>
</dbReference>
<evidence type="ECO:0000313" key="5">
    <source>
        <dbReference type="Proteomes" id="UP000516305"/>
    </source>
</evidence>
<dbReference type="GO" id="GO:0005829">
    <property type="term" value="C:cytosol"/>
    <property type="evidence" value="ECO:0007669"/>
    <property type="project" value="TreeGrafter"/>
</dbReference>
<dbReference type="GO" id="GO:0008173">
    <property type="term" value="F:RNA methyltransferase activity"/>
    <property type="evidence" value="ECO:0007669"/>
    <property type="project" value="InterPro"/>
</dbReference>
<evidence type="ECO:0000313" key="4">
    <source>
        <dbReference type="EMBL" id="QNR24506.1"/>
    </source>
</evidence>
<dbReference type="GO" id="GO:0032259">
    <property type="term" value="P:methylation"/>
    <property type="evidence" value="ECO:0007669"/>
    <property type="project" value="UniProtKB-KW"/>
</dbReference>
<evidence type="ECO:0000256" key="2">
    <source>
        <dbReference type="ARBA" id="ARBA00022679"/>
    </source>
</evidence>
<dbReference type="EMBL" id="CP060139">
    <property type="protein sequence ID" value="QNR24506.1"/>
    <property type="molecule type" value="Genomic_DNA"/>
</dbReference>
<dbReference type="GO" id="GO:0006396">
    <property type="term" value="P:RNA processing"/>
    <property type="evidence" value="ECO:0007669"/>
    <property type="project" value="InterPro"/>
</dbReference>
<dbReference type="InterPro" id="IPR029028">
    <property type="entry name" value="Alpha/beta_knot_MTases"/>
</dbReference>
<dbReference type="SUPFAM" id="SSF55315">
    <property type="entry name" value="L30e-like"/>
    <property type="match status" value="1"/>
</dbReference>
<dbReference type="PANTHER" id="PTHR46429">
    <property type="entry name" value="23S RRNA (GUANOSINE-2'-O-)-METHYLTRANSFERASE RLMB"/>
    <property type="match status" value="1"/>
</dbReference>
<reference evidence="4 5" key="1">
    <citation type="submission" date="2020-08" db="EMBL/GenBank/DDBJ databases">
        <title>Croceimicrobium hydrocarbonivorans gen. nov., sp. nov., a novel marine bacterium isolated from a bacterial consortium that degrades polyethylene terephthalate.</title>
        <authorList>
            <person name="Liu R."/>
        </authorList>
    </citation>
    <scope>NUCLEOTIDE SEQUENCE [LARGE SCALE GENOMIC DNA]</scope>
    <source>
        <strain evidence="4 5">A20-9</strain>
    </source>
</reference>
<accession>A0A7H0VFK8</accession>
<dbReference type="CDD" id="cd18103">
    <property type="entry name" value="SpoU-like_RlmB"/>
    <property type="match status" value="1"/>
</dbReference>
<dbReference type="Gene3D" id="3.30.1330.30">
    <property type="match status" value="1"/>
</dbReference>
<proteinExistence type="predicted"/>
<dbReference type="InterPro" id="IPR004441">
    <property type="entry name" value="rRNA_MeTrfase_TrmH"/>
</dbReference>
<dbReference type="Gene3D" id="3.40.1280.10">
    <property type="match status" value="1"/>
</dbReference>
<dbReference type="Pfam" id="PF08032">
    <property type="entry name" value="SpoU_sub_bind"/>
    <property type="match status" value="1"/>
</dbReference>
<feature type="domain" description="RNA 2-O ribose methyltransferase substrate binding" evidence="3">
    <location>
        <begin position="12"/>
        <end position="86"/>
    </location>
</feature>
<dbReference type="InterPro" id="IPR001537">
    <property type="entry name" value="SpoU_MeTrfase"/>
</dbReference>
<evidence type="ECO:0000259" key="3">
    <source>
        <dbReference type="SMART" id="SM00967"/>
    </source>
</evidence>
<organism evidence="4 5">
    <name type="scientific">Croceimicrobium hydrocarbonivorans</name>
    <dbReference type="NCBI Taxonomy" id="2761580"/>
    <lineage>
        <taxon>Bacteria</taxon>
        <taxon>Pseudomonadati</taxon>
        <taxon>Bacteroidota</taxon>
        <taxon>Flavobacteriia</taxon>
        <taxon>Flavobacteriales</taxon>
        <taxon>Owenweeksiaceae</taxon>
        <taxon>Croceimicrobium</taxon>
    </lineage>
</organism>
<dbReference type="NCBIfam" id="TIGR00186">
    <property type="entry name" value="rRNA_methyl_3"/>
    <property type="match status" value="1"/>
</dbReference>
<dbReference type="GO" id="GO:0003723">
    <property type="term" value="F:RNA binding"/>
    <property type="evidence" value="ECO:0007669"/>
    <property type="project" value="InterPro"/>
</dbReference>
<keyword evidence="1 4" id="KW-0489">Methyltransferase</keyword>
<dbReference type="InterPro" id="IPR029064">
    <property type="entry name" value="Ribosomal_eL30-like_sf"/>
</dbReference>
<dbReference type="PANTHER" id="PTHR46429:SF1">
    <property type="entry name" value="23S RRNA (GUANOSINE-2'-O-)-METHYLTRANSFERASE RLMB"/>
    <property type="match status" value="1"/>
</dbReference>